<name>A0A3P1CGJ8_9BACT</name>
<gene>
    <name evidence="1" type="ORF">EHT87_19990</name>
</gene>
<protein>
    <submittedName>
        <fullName evidence="1">Uncharacterized protein</fullName>
    </submittedName>
</protein>
<dbReference type="EMBL" id="RQJP01000004">
    <property type="protein sequence ID" value="RRB12483.1"/>
    <property type="molecule type" value="Genomic_DNA"/>
</dbReference>
<accession>A0A3P1CGJ8</accession>
<sequence length="113" mass="13213">MIRLQLYANEFFGMVGFLSVQVELLLPLDVMSRSIYDQVLVEYWQKASLIGKLPAWKGYNCRKRYVHKMPLSIARILHQEMQHVALTIYAQAFLATLDQYLTNETPNVYATRQ</sequence>
<evidence type="ECO:0000313" key="2">
    <source>
        <dbReference type="Proteomes" id="UP000274271"/>
    </source>
</evidence>
<comment type="caution">
    <text evidence="1">The sequence shown here is derived from an EMBL/GenBank/DDBJ whole genome shotgun (WGS) entry which is preliminary data.</text>
</comment>
<dbReference type="Proteomes" id="UP000274271">
    <property type="component" value="Unassembled WGS sequence"/>
</dbReference>
<evidence type="ECO:0000313" key="1">
    <source>
        <dbReference type="EMBL" id="RRB12483.1"/>
    </source>
</evidence>
<reference evidence="1 2" key="1">
    <citation type="submission" date="2018-11" db="EMBL/GenBank/DDBJ databases">
        <authorList>
            <person name="Zhou Z."/>
            <person name="Wang G."/>
        </authorList>
    </citation>
    <scope>NUCLEOTIDE SEQUENCE [LARGE SCALE GENOMIC DNA]</scope>
    <source>
        <strain evidence="1 2">KCTC42998</strain>
    </source>
</reference>
<dbReference type="OrthoDB" id="965870at2"/>
<proteinExistence type="predicted"/>
<organism evidence="1 2">
    <name type="scientific">Larkinella knui</name>
    <dbReference type="NCBI Taxonomy" id="2025310"/>
    <lineage>
        <taxon>Bacteria</taxon>
        <taxon>Pseudomonadati</taxon>
        <taxon>Bacteroidota</taxon>
        <taxon>Cytophagia</taxon>
        <taxon>Cytophagales</taxon>
        <taxon>Spirosomataceae</taxon>
        <taxon>Larkinella</taxon>
    </lineage>
</organism>
<dbReference type="RefSeq" id="WP_124908436.1">
    <property type="nucleotide sequence ID" value="NZ_RQJP01000004.1"/>
</dbReference>
<dbReference type="AlphaFoldDB" id="A0A3P1CGJ8"/>
<keyword evidence="2" id="KW-1185">Reference proteome</keyword>